<organism evidence="4 5">
    <name type="scientific">Trichoderma parareesei</name>
    <name type="common">Filamentous fungus</name>
    <dbReference type="NCBI Taxonomy" id="858221"/>
    <lineage>
        <taxon>Eukaryota</taxon>
        <taxon>Fungi</taxon>
        <taxon>Dikarya</taxon>
        <taxon>Ascomycota</taxon>
        <taxon>Pezizomycotina</taxon>
        <taxon>Sordariomycetes</taxon>
        <taxon>Hypocreomycetidae</taxon>
        <taxon>Hypocreales</taxon>
        <taxon>Hypocreaceae</taxon>
        <taxon>Trichoderma</taxon>
    </lineage>
</organism>
<dbReference type="Proteomes" id="UP000219286">
    <property type="component" value="Unassembled WGS sequence"/>
</dbReference>
<dbReference type="EMBL" id="LFMI01000658">
    <property type="protein sequence ID" value="OTA06084.1"/>
    <property type="molecule type" value="Genomic_DNA"/>
</dbReference>
<dbReference type="Gene3D" id="1.20.5.170">
    <property type="match status" value="1"/>
</dbReference>
<dbReference type="InterPro" id="IPR031106">
    <property type="entry name" value="C/EBP"/>
</dbReference>
<dbReference type="SMART" id="SM00338">
    <property type="entry name" value="BRLZ"/>
    <property type="match status" value="1"/>
</dbReference>
<evidence type="ECO:0000256" key="2">
    <source>
        <dbReference type="SAM" id="MobiDB-lite"/>
    </source>
</evidence>
<protein>
    <submittedName>
        <fullName evidence="4">BZIP transcriptional regulator transcription factor JlbA/IDI-4</fullName>
    </submittedName>
</protein>
<feature type="coiled-coil region" evidence="1">
    <location>
        <begin position="163"/>
        <end position="197"/>
    </location>
</feature>
<dbReference type="PROSITE" id="PS00036">
    <property type="entry name" value="BZIP_BASIC"/>
    <property type="match status" value="1"/>
</dbReference>
<dbReference type="PANTHER" id="PTHR23334:SF20">
    <property type="entry name" value="BASIC LEUCINE ZIPPER 24"/>
    <property type="match status" value="1"/>
</dbReference>
<dbReference type="SUPFAM" id="SSF57959">
    <property type="entry name" value="Leucine zipper domain"/>
    <property type="match status" value="1"/>
</dbReference>
<proteinExistence type="predicted"/>
<evidence type="ECO:0000313" key="4">
    <source>
        <dbReference type="EMBL" id="OTA06084.1"/>
    </source>
</evidence>
<reference evidence="4 5" key="1">
    <citation type="journal article" date="2015" name="Genome Announc.">
        <title>Genome sequence and annotation of Trichoderma parareesei, the ancestor of the cellulase producer Trichoderma reesei.</title>
        <authorList>
            <person name="Yang D."/>
            <person name="Pomraning K."/>
            <person name="Kopchinskiy A."/>
            <person name="Karimi Aghcheh R."/>
            <person name="Atanasova L."/>
            <person name="Chenthamara K."/>
            <person name="Baker S.E."/>
            <person name="Zhang R."/>
            <person name="Shen Q."/>
            <person name="Freitag M."/>
            <person name="Kubicek C.P."/>
            <person name="Druzhinina I.S."/>
        </authorList>
    </citation>
    <scope>NUCLEOTIDE SEQUENCE [LARGE SCALE GENOMIC DNA]</scope>
    <source>
        <strain evidence="4 5">CBS 125925</strain>
    </source>
</reference>
<keyword evidence="1" id="KW-0175">Coiled coil</keyword>
<accession>A0A2H3A470</accession>
<feature type="domain" description="BZIP" evidence="3">
    <location>
        <begin position="138"/>
        <end position="201"/>
    </location>
</feature>
<dbReference type="InterPro" id="IPR046347">
    <property type="entry name" value="bZIP_sf"/>
</dbReference>
<dbReference type="GO" id="GO:0000981">
    <property type="term" value="F:DNA-binding transcription factor activity, RNA polymerase II-specific"/>
    <property type="evidence" value="ECO:0007669"/>
    <property type="project" value="TreeGrafter"/>
</dbReference>
<dbReference type="InterPro" id="IPR004827">
    <property type="entry name" value="bZIP"/>
</dbReference>
<gene>
    <name evidence="4" type="ORF">A9Z42_0068200</name>
</gene>
<dbReference type="AlphaFoldDB" id="A0A2H3A470"/>
<dbReference type="GO" id="GO:0006351">
    <property type="term" value="P:DNA-templated transcription"/>
    <property type="evidence" value="ECO:0007669"/>
    <property type="project" value="InterPro"/>
</dbReference>
<dbReference type="PANTHER" id="PTHR23334">
    <property type="entry name" value="CCAAT/ENHANCER BINDING PROTEIN"/>
    <property type="match status" value="1"/>
</dbReference>
<feature type="compositionally biased region" description="Low complexity" evidence="2">
    <location>
        <begin position="108"/>
        <end position="126"/>
    </location>
</feature>
<sequence>MVDDRDFVFRYWPEQASTEDMCSSEAFVSTDNDNHQHLFGTSLHHASMRIPHHQQDRLIVSNPNYSPESPNAVFFQMPTPPQLSTLPGPGIPPSTPAPHHHYRQGSPASTHSNSSQSKQRSSARSTDGGDEFEAVGDEAQAAIKRQRNTMAARKYRQKRLDRIADLERALSDMACERDELKLRLARREAEVEALREVLGRR</sequence>
<dbReference type="OrthoDB" id="2257100at2759"/>
<evidence type="ECO:0000259" key="3">
    <source>
        <dbReference type="PROSITE" id="PS50217"/>
    </source>
</evidence>
<dbReference type="PROSITE" id="PS50217">
    <property type="entry name" value="BZIP"/>
    <property type="match status" value="1"/>
</dbReference>
<keyword evidence="5" id="KW-1185">Reference proteome</keyword>
<comment type="caution">
    <text evidence="4">The sequence shown here is derived from an EMBL/GenBank/DDBJ whole genome shotgun (WGS) entry which is preliminary data.</text>
</comment>
<dbReference type="CDD" id="cd12193">
    <property type="entry name" value="bZIP_GCN4"/>
    <property type="match status" value="1"/>
</dbReference>
<dbReference type="GO" id="GO:0000978">
    <property type="term" value="F:RNA polymerase II cis-regulatory region sequence-specific DNA binding"/>
    <property type="evidence" value="ECO:0007669"/>
    <property type="project" value="TreeGrafter"/>
</dbReference>
<evidence type="ECO:0000313" key="5">
    <source>
        <dbReference type="Proteomes" id="UP000219286"/>
    </source>
</evidence>
<evidence type="ECO:0000256" key="1">
    <source>
        <dbReference type="SAM" id="Coils"/>
    </source>
</evidence>
<feature type="region of interest" description="Disordered" evidence="2">
    <location>
        <begin position="61"/>
        <end position="131"/>
    </location>
</feature>
<name>A0A2H3A470_TRIPA</name>